<keyword evidence="9" id="KW-0969">Cilium</keyword>
<dbReference type="PANTHER" id="PTHR22878:SF71">
    <property type="entry name" value="DYNEIN, AXONEMAL, HEAVY CHAIN 3"/>
    <property type="match status" value="1"/>
</dbReference>
<keyword evidence="6" id="KW-0067">ATP-binding</keyword>
<dbReference type="InterPro" id="IPR026983">
    <property type="entry name" value="DHC"/>
</dbReference>
<dbReference type="InterPro" id="IPR043157">
    <property type="entry name" value="Dynein_AAA1S"/>
</dbReference>
<dbReference type="Pfam" id="PF12775">
    <property type="entry name" value="AAA_7"/>
    <property type="match status" value="1"/>
</dbReference>
<keyword evidence="11" id="KW-0206">Cytoskeleton</keyword>
<dbReference type="GO" id="GO:0045505">
    <property type="term" value="F:dynein intermediate chain binding"/>
    <property type="evidence" value="ECO:0007669"/>
    <property type="project" value="InterPro"/>
</dbReference>
<name>A0A812CQ99_ACAPH</name>
<evidence type="ECO:0000313" key="14">
    <source>
        <dbReference type="EMBL" id="CAE1273284.1"/>
    </source>
</evidence>
<accession>A0A812CQ99</accession>
<dbReference type="PANTHER" id="PTHR22878">
    <property type="entry name" value="DYNEIN HEAVY CHAIN 6, AXONEMAL-LIKE-RELATED"/>
    <property type="match status" value="1"/>
</dbReference>
<dbReference type="SMART" id="SM00382">
    <property type="entry name" value="AAA"/>
    <property type="match status" value="2"/>
</dbReference>
<dbReference type="Gene3D" id="1.10.8.710">
    <property type="match status" value="1"/>
</dbReference>
<organism evidence="14 15">
    <name type="scientific">Acanthosepion pharaonis</name>
    <name type="common">Pharaoh cuttlefish</name>
    <name type="synonym">Sepia pharaonis</name>
    <dbReference type="NCBI Taxonomy" id="158019"/>
    <lineage>
        <taxon>Eukaryota</taxon>
        <taxon>Metazoa</taxon>
        <taxon>Spiralia</taxon>
        <taxon>Lophotrochozoa</taxon>
        <taxon>Mollusca</taxon>
        <taxon>Cephalopoda</taxon>
        <taxon>Coleoidea</taxon>
        <taxon>Decapodiformes</taxon>
        <taxon>Sepiida</taxon>
        <taxon>Sepiina</taxon>
        <taxon>Sepiidae</taxon>
        <taxon>Acanthosepion</taxon>
    </lineage>
</organism>
<dbReference type="GO" id="GO:0007018">
    <property type="term" value="P:microtubule-based movement"/>
    <property type="evidence" value="ECO:0007669"/>
    <property type="project" value="InterPro"/>
</dbReference>
<evidence type="ECO:0000256" key="10">
    <source>
        <dbReference type="ARBA" id="ARBA00023175"/>
    </source>
</evidence>
<comment type="similarity">
    <text evidence="2">Belongs to the dynein heavy chain family.</text>
</comment>
<dbReference type="InterPro" id="IPR011704">
    <property type="entry name" value="ATPase_dyneun-rel_AAA"/>
</dbReference>
<evidence type="ECO:0000256" key="5">
    <source>
        <dbReference type="ARBA" id="ARBA00022741"/>
    </source>
</evidence>
<dbReference type="InterPro" id="IPR035699">
    <property type="entry name" value="AAA_6"/>
</dbReference>
<keyword evidence="12" id="KW-0966">Cell projection</keyword>
<evidence type="ECO:0000256" key="3">
    <source>
        <dbReference type="ARBA" id="ARBA00022490"/>
    </source>
</evidence>
<dbReference type="InterPro" id="IPR041466">
    <property type="entry name" value="Dynein_AAA5_ext"/>
</dbReference>
<keyword evidence="5" id="KW-0547">Nucleotide-binding</keyword>
<dbReference type="Gene3D" id="1.10.287.2610">
    <property type="match status" value="2"/>
</dbReference>
<keyword evidence="8" id="KW-0175">Coiled coil</keyword>
<dbReference type="InterPro" id="IPR035706">
    <property type="entry name" value="AAA_9"/>
</dbReference>
<dbReference type="GO" id="GO:0005930">
    <property type="term" value="C:axoneme"/>
    <property type="evidence" value="ECO:0007669"/>
    <property type="project" value="UniProtKB-SubCell"/>
</dbReference>
<dbReference type="FunFam" id="3.40.50.300:FF:001328">
    <property type="entry name" value="Dynein heavy chain 6, axonemal"/>
    <property type="match status" value="1"/>
</dbReference>
<keyword evidence="3" id="KW-0963">Cytoplasm</keyword>
<keyword evidence="7" id="KW-0243">Dynein</keyword>
<evidence type="ECO:0000256" key="11">
    <source>
        <dbReference type="ARBA" id="ARBA00023212"/>
    </source>
</evidence>
<evidence type="ECO:0000256" key="6">
    <source>
        <dbReference type="ARBA" id="ARBA00022840"/>
    </source>
</evidence>
<dbReference type="GO" id="GO:0005524">
    <property type="term" value="F:ATP binding"/>
    <property type="evidence" value="ECO:0007669"/>
    <property type="project" value="UniProtKB-KW"/>
</dbReference>
<feature type="domain" description="AAA+ ATPase" evidence="13">
    <location>
        <begin position="202"/>
        <end position="346"/>
    </location>
</feature>
<dbReference type="InterPro" id="IPR027417">
    <property type="entry name" value="P-loop_NTPase"/>
</dbReference>
<protein>
    <submittedName>
        <fullName evidence="14">DNAH</fullName>
    </submittedName>
</protein>
<keyword evidence="10" id="KW-0505">Motor protein</keyword>
<dbReference type="Pfam" id="PF12780">
    <property type="entry name" value="AAA_8"/>
    <property type="match status" value="2"/>
</dbReference>
<evidence type="ECO:0000256" key="2">
    <source>
        <dbReference type="ARBA" id="ARBA00008887"/>
    </source>
</evidence>
<evidence type="ECO:0000256" key="9">
    <source>
        <dbReference type="ARBA" id="ARBA00023069"/>
    </source>
</evidence>
<reference evidence="14" key="1">
    <citation type="submission" date="2021-01" db="EMBL/GenBank/DDBJ databases">
        <authorList>
            <person name="Li R."/>
            <person name="Bekaert M."/>
        </authorList>
    </citation>
    <scope>NUCLEOTIDE SEQUENCE</scope>
    <source>
        <strain evidence="14">Farmed</strain>
    </source>
</reference>
<keyword evidence="4" id="KW-0493">Microtubule</keyword>
<keyword evidence="15" id="KW-1185">Reference proteome</keyword>
<dbReference type="Pfam" id="PF12777">
    <property type="entry name" value="MT"/>
    <property type="match status" value="1"/>
</dbReference>
<evidence type="ECO:0000256" key="8">
    <source>
        <dbReference type="ARBA" id="ARBA00023054"/>
    </source>
</evidence>
<dbReference type="FunFam" id="1.20.58.1120:FF:000005">
    <property type="entry name" value="Dynein, axonemal, heavy chain 12"/>
    <property type="match status" value="1"/>
</dbReference>
<proteinExistence type="inferred from homology"/>
<dbReference type="InterPro" id="IPR024317">
    <property type="entry name" value="Dynein_heavy_chain_D4_dom"/>
</dbReference>
<dbReference type="Pfam" id="PF12781">
    <property type="entry name" value="AAA_9"/>
    <property type="match status" value="1"/>
</dbReference>
<dbReference type="InterPro" id="IPR003593">
    <property type="entry name" value="AAA+_ATPase"/>
</dbReference>
<evidence type="ECO:0000259" key="13">
    <source>
        <dbReference type="SMART" id="SM00382"/>
    </source>
</evidence>
<evidence type="ECO:0000256" key="12">
    <source>
        <dbReference type="ARBA" id="ARBA00023273"/>
    </source>
</evidence>
<dbReference type="GO" id="GO:0051959">
    <property type="term" value="F:dynein light intermediate chain binding"/>
    <property type="evidence" value="ECO:0007669"/>
    <property type="project" value="InterPro"/>
</dbReference>
<dbReference type="GO" id="GO:0030286">
    <property type="term" value="C:dynein complex"/>
    <property type="evidence" value="ECO:0007669"/>
    <property type="project" value="UniProtKB-KW"/>
</dbReference>
<dbReference type="Pfam" id="PF17852">
    <property type="entry name" value="Dynein_AAA_lid"/>
    <property type="match status" value="1"/>
</dbReference>
<gene>
    <name evidence="14" type="ORF">SPHA_38063</name>
</gene>
<evidence type="ECO:0000256" key="4">
    <source>
        <dbReference type="ARBA" id="ARBA00022701"/>
    </source>
</evidence>
<dbReference type="OrthoDB" id="5593012at2759"/>
<feature type="domain" description="AAA+ ATPase" evidence="13">
    <location>
        <begin position="810"/>
        <end position="957"/>
    </location>
</feature>
<evidence type="ECO:0000313" key="15">
    <source>
        <dbReference type="Proteomes" id="UP000597762"/>
    </source>
</evidence>
<dbReference type="Pfam" id="PF07728">
    <property type="entry name" value="AAA_5"/>
    <property type="match status" value="1"/>
</dbReference>
<dbReference type="FunFam" id="1.10.472.130:FF:000005">
    <property type="entry name" value="Dynein axonemal heavy chain 7"/>
    <property type="match status" value="1"/>
</dbReference>
<dbReference type="FunFam" id="3.40.50.300:FF:000044">
    <property type="entry name" value="Dynein heavy chain 5, axonemal"/>
    <property type="match status" value="1"/>
</dbReference>
<dbReference type="Gene3D" id="1.20.58.1120">
    <property type="match status" value="1"/>
</dbReference>
<dbReference type="InterPro" id="IPR024743">
    <property type="entry name" value="Dynein_HC_stalk"/>
</dbReference>
<comment type="subcellular location">
    <subcellularLocation>
        <location evidence="1">Cytoplasm</location>
        <location evidence="1">Cytoskeleton</location>
        <location evidence="1">Cilium axoneme</location>
    </subcellularLocation>
</comment>
<dbReference type="GO" id="GO:0005874">
    <property type="term" value="C:microtubule"/>
    <property type="evidence" value="ECO:0007669"/>
    <property type="project" value="UniProtKB-KW"/>
</dbReference>
<dbReference type="Proteomes" id="UP000597762">
    <property type="component" value="Unassembled WGS sequence"/>
</dbReference>
<comment type="caution">
    <text evidence="14">The sequence shown here is derived from an EMBL/GenBank/DDBJ whole genome shotgun (WGS) entry which is preliminary data.</text>
</comment>
<dbReference type="EMBL" id="CAHIKZ030001722">
    <property type="protein sequence ID" value="CAE1273284.1"/>
    <property type="molecule type" value="Genomic_DNA"/>
</dbReference>
<evidence type="ECO:0000256" key="7">
    <source>
        <dbReference type="ARBA" id="ARBA00023017"/>
    </source>
</evidence>
<dbReference type="Gene3D" id="1.10.472.130">
    <property type="match status" value="1"/>
</dbReference>
<dbReference type="Gene3D" id="3.40.50.300">
    <property type="entry name" value="P-loop containing nucleotide triphosphate hydrolases"/>
    <property type="match status" value="5"/>
</dbReference>
<dbReference type="Pfam" id="PF12774">
    <property type="entry name" value="AAA_6"/>
    <property type="match status" value="1"/>
</dbReference>
<dbReference type="GO" id="GO:0016887">
    <property type="term" value="F:ATP hydrolysis activity"/>
    <property type="evidence" value="ECO:0007669"/>
    <property type="project" value="InterPro"/>
</dbReference>
<dbReference type="SUPFAM" id="SSF52540">
    <property type="entry name" value="P-loop containing nucleoside triphosphate hydrolases"/>
    <property type="match status" value="4"/>
</dbReference>
<dbReference type="Gene3D" id="6.10.140.1060">
    <property type="match status" value="1"/>
</dbReference>
<evidence type="ECO:0000256" key="1">
    <source>
        <dbReference type="ARBA" id="ARBA00004430"/>
    </source>
</evidence>
<sequence length="1498" mass="170223">MVSVEKEVVPFVQLIYPAKAKGMVEKWLLQVQEAMISSIRHVISEACQAYTETDRKDWVLNWAGQVVICVSSIFWTAEVTNAITIKDGLKDYLIKSNKQIEQIVELVRGQLSSGARITLGALTVIDVHARDVVNELIANNVVNTNDFSWLSQLRYYWDTDVSVCMITTNIKYGYEYLGNSSRLVITPLTDRCYRTLMGALKLNLGGAPEGPAGTGKTETCKDLAKAVAKQVLSFLCVVFNCSDGLDYQAMGKFFKGLAQAGAWACFDEFNRIELEVLSVVAQQIQCIQIAISNQKVKFLFEGTELNLDPTCTMFITMNPGYAGRQELPDNLKVLFRTVAMMVPDYALIGEIVLYSMGFVDARSLAGKIVATYRLCSEQLSSQHHYDYGMRADVPLFEGIISDLFPGVNLPQPNYGVFMDALKENVKKKQLQPVPWFLNKIVQIYEMILVRHGLMVVGEALGGKTMAYQVLAAALTDLNKAEQFNEHKVKYRIINPKSITMGQLYGCFDPVSHEWSDGVLANTFREYASEQTEDRKWILFDGPVDAVWIENMNTVLDDNKKLCLMSGEIIQMSNSMNLIFEPADLEQASPATVSRCGMIYMEPDELGWRPLKESYMEHELPSHLEDDHRHLINDLFEWLLPPCLYFIHHQCRLFIQVSDMHLVQSLLKLYSCLMDEIKTAENDGRGLSSQQIFLWLQGLFLFCVIWTIGCITVGDSRRLFDEYFRTLISGTDPDHPKPKTIKITKSNAVPEKGTVFDYCFEKKGSGNWINWMDTLDKGIQSIPPNAKVSELIIPTTETIFQQYFLNTYLSHEVPLLLVGPTGTGKSAITNSYLVKLPKEIYIPNCVNFSARTTAFQTQEIIMAKLDRRRKSVYGPPVGKKLVVFVDDLNMPAKEKYGAQPPIELLRQWLDHGHWYDKRDTSKLILQDVLFVSAMGPPGGGRNTISTRFTRHLNIITINEGDNPYFANPEKKRSYDEIQDLKELTKIMEHYLDECNANSKSPMSLVMFKFAIEHISRVSRVLLQDNGHVLLIGIGGSGRQSVTKLACHMAEYDMFQIEITRNYTKVEWKDDLKKLLRNAGCNAKPHVFLCCTIDWFQAWPSDALEMVANKFLEDTEMDDKIKQECVIMCKHFHESVRIMSEKYFDILRRHNYVTPTSYLELILTFKNLLASKRTEVLTMKNRYLTGLDKLDFAASQVVAADEAIANEAAAAAQAIKDECESDLAEAIPTLESAIHALNTLKPSDITLLKSMMNPPLVVKLVMEAVCVMLSIKPERKPDGSGKMVDDYWIPSQKLLGDLRFLERLKTYNKDNIPAAIMSKIRKTYIPNPDFDPNEKKNVHNKVKIMFWIRDYFNANYVRTLENCIQFGTPLLLENVGEELDPLLEPVLQKSTFKQQGVEYLRLGDNVIEYSHDFRLYITTRLRNPHYLPEVSVKVCLLNFMITPQGLQDQLLGIVAAKEKPELEEKKNELILESAANNKQLKEIEDKILEVLSASEVSQFC</sequence>